<dbReference type="Proteomes" id="UP000236197">
    <property type="component" value="Unassembled WGS sequence"/>
</dbReference>
<accession>A0A2K2U9G4</accession>
<dbReference type="EMBL" id="PPEK01000019">
    <property type="protein sequence ID" value="PNV66838.1"/>
    <property type="molecule type" value="Genomic_DNA"/>
</dbReference>
<dbReference type="Gene3D" id="3.30.700.10">
    <property type="entry name" value="Glycoprotein, Type 4 Pilin"/>
    <property type="match status" value="1"/>
</dbReference>
<dbReference type="InterPro" id="IPR045584">
    <property type="entry name" value="Pilin-like"/>
</dbReference>
<protein>
    <recommendedName>
        <fullName evidence="4">Prepilin-type cleavage/methylation domain-containing protein</fullName>
    </recommendedName>
</protein>
<evidence type="ECO:0000313" key="2">
    <source>
        <dbReference type="EMBL" id="PNV66838.1"/>
    </source>
</evidence>
<gene>
    <name evidence="2" type="ORF">C2L71_10960</name>
</gene>
<keyword evidence="3" id="KW-1185">Reference proteome</keyword>
<comment type="caution">
    <text evidence="2">The sequence shown here is derived from an EMBL/GenBank/DDBJ whole genome shotgun (WGS) entry which is preliminary data.</text>
</comment>
<dbReference type="PANTHER" id="PTHR30093">
    <property type="entry name" value="GENERAL SECRETION PATHWAY PROTEIN G"/>
    <property type="match status" value="1"/>
</dbReference>
<dbReference type="Pfam" id="PF07963">
    <property type="entry name" value="N_methyl"/>
    <property type="match status" value="1"/>
</dbReference>
<keyword evidence="1" id="KW-1133">Transmembrane helix</keyword>
<dbReference type="SUPFAM" id="SSF54523">
    <property type="entry name" value="Pili subunits"/>
    <property type="match status" value="1"/>
</dbReference>
<organism evidence="2 3">
    <name type="scientific">Enteroscipio rubneri</name>
    <dbReference type="NCBI Taxonomy" id="2070686"/>
    <lineage>
        <taxon>Bacteria</taxon>
        <taxon>Bacillati</taxon>
        <taxon>Actinomycetota</taxon>
        <taxon>Coriobacteriia</taxon>
        <taxon>Eggerthellales</taxon>
        <taxon>Eggerthellaceae</taxon>
        <taxon>Enteroscipio</taxon>
    </lineage>
</organism>
<sequence length="129" mass="13645">MKNMIKRMREDKGGFTLAELLIVVAIIMLLVVIAVPAFTGALDNARKASEEGNISNVKSVAAVQYSNEISKGATPQAAASAVSGDYYVDKNKDVVKGTPGDGNMIAGPFNVKAEVDANGNIKFVVEKKE</sequence>
<proteinExistence type="predicted"/>
<evidence type="ECO:0000313" key="3">
    <source>
        <dbReference type="Proteomes" id="UP000236197"/>
    </source>
</evidence>
<name>A0A2K2U9G4_9ACTN</name>
<keyword evidence="1" id="KW-0812">Transmembrane</keyword>
<keyword evidence="1" id="KW-0472">Membrane</keyword>
<evidence type="ECO:0008006" key="4">
    <source>
        <dbReference type="Google" id="ProtNLM"/>
    </source>
</evidence>
<dbReference type="AlphaFoldDB" id="A0A2K2U9G4"/>
<dbReference type="OrthoDB" id="3177641at2"/>
<evidence type="ECO:0000256" key="1">
    <source>
        <dbReference type="SAM" id="Phobius"/>
    </source>
</evidence>
<feature type="transmembrane region" description="Helical" evidence="1">
    <location>
        <begin position="20"/>
        <end position="42"/>
    </location>
</feature>
<reference evidence="3" key="1">
    <citation type="submission" date="2018-01" db="EMBL/GenBank/DDBJ databases">
        <title>Rubneribacter badeniensis gen. nov., sp. nov., and Colonibacter rubneri, gen. nov., sp. nov., WGS of new members of the Eggerthellaceae.</title>
        <authorList>
            <person name="Danylec N."/>
            <person name="Stoll D.A."/>
            <person name="Doetsch A."/>
            <person name="Kulling S.E."/>
            <person name="Huch M."/>
        </authorList>
    </citation>
    <scope>NUCLEOTIDE SEQUENCE [LARGE SCALE GENOMIC DNA]</scope>
    <source>
        <strain evidence="3">ResAG-96</strain>
    </source>
</reference>
<dbReference type="RefSeq" id="WP_103265795.1">
    <property type="nucleotide sequence ID" value="NZ_CABMLE010000019.1"/>
</dbReference>
<dbReference type="InterPro" id="IPR012902">
    <property type="entry name" value="N_methyl_site"/>
</dbReference>